<comment type="similarity">
    <text evidence="2">Belongs to the BRX1 family.</text>
</comment>
<dbReference type="Proteomes" id="UP001642484">
    <property type="component" value="Unassembled WGS sequence"/>
</dbReference>
<evidence type="ECO:0000256" key="3">
    <source>
        <dbReference type="ARBA" id="ARBA00022517"/>
    </source>
</evidence>
<feature type="domain" description="Brix" evidence="6">
    <location>
        <begin position="103"/>
        <end position="301"/>
    </location>
</feature>
<evidence type="ECO:0000259" key="6">
    <source>
        <dbReference type="PROSITE" id="PS50833"/>
    </source>
</evidence>
<keyword evidence="3" id="KW-0690">Ribosome biogenesis</keyword>
<feature type="compositionally biased region" description="Acidic residues" evidence="5">
    <location>
        <begin position="347"/>
        <end position="358"/>
    </location>
</feature>
<dbReference type="PANTHER" id="PTHR13634">
    <property type="entry name" value="RIBOSOME BIOGENESIS PROTEIN BRIX"/>
    <property type="match status" value="1"/>
</dbReference>
<name>A0ABP0Q2I9_9DINO</name>
<dbReference type="InterPro" id="IPR026532">
    <property type="entry name" value="BRX1"/>
</dbReference>
<proteinExistence type="inferred from homology"/>
<feature type="compositionally biased region" description="Basic and acidic residues" evidence="5">
    <location>
        <begin position="335"/>
        <end position="346"/>
    </location>
</feature>
<keyword evidence="8" id="KW-1185">Reference proteome</keyword>
<dbReference type="Pfam" id="PF04427">
    <property type="entry name" value="Brix"/>
    <property type="match status" value="1"/>
</dbReference>
<dbReference type="EMBL" id="CAXAMN010023929">
    <property type="protein sequence ID" value="CAK9082439.1"/>
    <property type="molecule type" value="Genomic_DNA"/>
</dbReference>
<dbReference type="SUPFAM" id="SSF52954">
    <property type="entry name" value="Class II aaRS ABD-related"/>
    <property type="match status" value="1"/>
</dbReference>
<dbReference type="InterPro" id="IPR007109">
    <property type="entry name" value="Brix"/>
</dbReference>
<dbReference type="PANTHER" id="PTHR13634:SF0">
    <property type="entry name" value="RIBOSOME BIOGENESIS PROTEIN BRX1 HOMOLOG"/>
    <property type="match status" value="1"/>
</dbReference>
<comment type="subcellular location">
    <subcellularLocation>
        <location evidence="1">Nucleus</location>
        <location evidence="1">Nucleolus</location>
    </subcellularLocation>
</comment>
<reference evidence="7 8" key="1">
    <citation type="submission" date="2024-02" db="EMBL/GenBank/DDBJ databases">
        <authorList>
            <person name="Chen Y."/>
            <person name="Shah S."/>
            <person name="Dougan E. K."/>
            <person name="Thang M."/>
            <person name="Chan C."/>
        </authorList>
    </citation>
    <scope>NUCLEOTIDE SEQUENCE [LARGE SCALE GENOMIC DNA]</scope>
</reference>
<dbReference type="SMART" id="SM00879">
    <property type="entry name" value="Brix"/>
    <property type="match status" value="1"/>
</dbReference>
<dbReference type="PROSITE" id="PS50833">
    <property type="entry name" value="BRIX"/>
    <property type="match status" value="1"/>
</dbReference>
<evidence type="ECO:0000256" key="1">
    <source>
        <dbReference type="ARBA" id="ARBA00004604"/>
    </source>
</evidence>
<feature type="compositionally biased region" description="Acidic residues" evidence="5">
    <location>
        <begin position="35"/>
        <end position="45"/>
    </location>
</feature>
<organism evidence="7 8">
    <name type="scientific">Durusdinium trenchii</name>
    <dbReference type="NCBI Taxonomy" id="1381693"/>
    <lineage>
        <taxon>Eukaryota</taxon>
        <taxon>Sar</taxon>
        <taxon>Alveolata</taxon>
        <taxon>Dinophyceae</taxon>
        <taxon>Suessiales</taxon>
        <taxon>Symbiodiniaceae</taxon>
        <taxon>Durusdinium</taxon>
    </lineage>
</organism>
<evidence type="ECO:0000256" key="4">
    <source>
        <dbReference type="ARBA" id="ARBA00023242"/>
    </source>
</evidence>
<feature type="region of interest" description="Disordered" evidence="5">
    <location>
        <begin position="1"/>
        <end position="86"/>
    </location>
</feature>
<evidence type="ECO:0000313" key="7">
    <source>
        <dbReference type="EMBL" id="CAK9082439.1"/>
    </source>
</evidence>
<sequence length="358" mass="41699">MGKQGKRKLKGDAGDTKIQRRLSKRRRATKKGNPSDDEGLGDDENLTAADLDVDAVKAEAAAQAEQEKDAPQDQQEEPPEKADPYLMADATYIQKDTRWRNKQRALVFCSRGVTARFRHLCDDIRKMLPHHKTEPKFEKRSNFNEINEICELKNCNNVVFFEARKREDLYMWVGRVPSGPSIKFQVLNVHTTQEVRLAGNCLLGSRPILYFDKNFGQLSYLKLMKELFIQVFGTPRNHPKSKPFHDHIMCFYWLDRKIWFRHYQISPETPDDADKPEKQVLTEIGPRFVLDPIRIFAGSFSGQTLYLNPHYMTPTALRVQARKLLKNPYVKKLEDKEKLKQRKEENELSEDPVDETFE</sequence>
<evidence type="ECO:0000256" key="5">
    <source>
        <dbReference type="SAM" id="MobiDB-lite"/>
    </source>
</evidence>
<protein>
    <recommendedName>
        <fullName evidence="6">Brix domain-containing protein</fullName>
    </recommendedName>
</protein>
<feature type="region of interest" description="Disordered" evidence="5">
    <location>
        <begin position="335"/>
        <end position="358"/>
    </location>
</feature>
<keyword evidence="4" id="KW-0539">Nucleus</keyword>
<feature type="compositionally biased region" description="Basic residues" evidence="5">
    <location>
        <begin position="19"/>
        <end position="30"/>
    </location>
</feature>
<comment type="caution">
    <text evidence="7">The sequence shown here is derived from an EMBL/GenBank/DDBJ whole genome shotgun (WGS) entry which is preliminary data.</text>
</comment>
<evidence type="ECO:0000313" key="8">
    <source>
        <dbReference type="Proteomes" id="UP001642484"/>
    </source>
</evidence>
<accession>A0ABP0Q2I9</accession>
<gene>
    <name evidence="7" type="ORF">CCMP2556_LOCUS40271</name>
</gene>
<evidence type="ECO:0000256" key="2">
    <source>
        <dbReference type="ARBA" id="ARBA00006369"/>
    </source>
</evidence>